<protein>
    <submittedName>
        <fullName evidence="3">T9SS C-terminal target domain-containing protein</fullName>
    </submittedName>
</protein>
<dbReference type="EMBL" id="QWIU01000002">
    <property type="protein sequence ID" value="RNA61436.1"/>
    <property type="molecule type" value="Genomic_DNA"/>
</dbReference>
<evidence type="ECO:0000313" key="4">
    <source>
        <dbReference type="Proteomes" id="UP000278775"/>
    </source>
</evidence>
<reference evidence="3 4" key="1">
    <citation type="submission" date="2018-08" db="EMBL/GenBank/DDBJ databases">
        <title>Chryseobacterium nematophagum: a novel matrix digesting pathogen of nematodes.</title>
        <authorList>
            <person name="Page A."/>
            <person name="Roberts M."/>
            <person name="Felix M.-A."/>
            <person name="Weir W."/>
        </authorList>
    </citation>
    <scope>NUCLEOTIDE SEQUENCE [LARGE SCALE GENOMIC DNA]</scope>
    <source>
        <strain evidence="3 4">JUb129</strain>
    </source>
</reference>
<dbReference type="GO" id="GO:0005975">
    <property type="term" value="P:carbohydrate metabolic process"/>
    <property type="evidence" value="ECO:0007669"/>
    <property type="project" value="UniProtKB-ARBA"/>
</dbReference>
<evidence type="ECO:0000313" key="3">
    <source>
        <dbReference type="EMBL" id="RNA61436.1"/>
    </source>
</evidence>
<dbReference type="InterPro" id="IPR013320">
    <property type="entry name" value="ConA-like_dom_sf"/>
</dbReference>
<dbReference type="GO" id="GO:0004553">
    <property type="term" value="F:hydrolase activity, hydrolyzing O-glycosyl compounds"/>
    <property type="evidence" value="ECO:0007669"/>
    <property type="project" value="UniProtKB-ARBA"/>
</dbReference>
<keyword evidence="1" id="KW-0732">Signal</keyword>
<dbReference type="Gene3D" id="2.60.120.200">
    <property type="match status" value="1"/>
</dbReference>
<dbReference type="InterPro" id="IPR026444">
    <property type="entry name" value="Secre_tail"/>
</dbReference>
<sequence>MKTEKKIMCIFILLINFCNTLKSQTIDKQFFLVNTLADLENTTVLDPIAYNSEYIFNAFIPDIVTPCSINRDVYFVARNAGLRFNAGPGSLYDDYSVSIYFKFNPYEPIVRNYVRILDVKDNTVDAGIYRTGNNLNFYPNGNVGTDLLINSGTEYVLLTLTRNGPTGLVKVYINGLLASTYNDSGGVYTVAPSGNFIFIKDDIVAPLEQSPTNIAYIRVSNTVLSDQNILDMYDNICENILGNDEINSLDNEVRIYPNPVKDVLKFKLDNFLYSESINIYDVNGRVMTSIGNSKNVNEINLLGYPSGNYILKIKASNGKTYVRKISKK</sequence>
<proteinExistence type="predicted"/>
<evidence type="ECO:0000256" key="1">
    <source>
        <dbReference type="ARBA" id="ARBA00022729"/>
    </source>
</evidence>
<dbReference type="OrthoDB" id="7063782at2"/>
<dbReference type="Proteomes" id="UP000278775">
    <property type="component" value="Unassembled WGS sequence"/>
</dbReference>
<dbReference type="SUPFAM" id="SSF49899">
    <property type="entry name" value="Concanavalin A-like lectins/glucanases"/>
    <property type="match status" value="1"/>
</dbReference>
<dbReference type="RefSeq" id="WP_122635577.1">
    <property type="nucleotide sequence ID" value="NZ_QWIU01000002.1"/>
</dbReference>
<dbReference type="Pfam" id="PF18962">
    <property type="entry name" value="Por_Secre_tail"/>
    <property type="match status" value="1"/>
</dbReference>
<comment type="caution">
    <text evidence="3">The sequence shown here is derived from an EMBL/GenBank/DDBJ whole genome shotgun (WGS) entry which is preliminary data.</text>
</comment>
<organism evidence="3 4">
    <name type="scientific">Chryseobacterium nematophagum</name>
    <dbReference type="NCBI Taxonomy" id="2305228"/>
    <lineage>
        <taxon>Bacteria</taxon>
        <taxon>Pseudomonadati</taxon>
        <taxon>Bacteroidota</taxon>
        <taxon>Flavobacteriia</taxon>
        <taxon>Flavobacteriales</taxon>
        <taxon>Weeksellaceae</taxon>
        <taxon>Chryseobacterium group</taxon>
        <taxon>Chryseobacterium</taxon>
    </lineage>
</organism>
<feature type="domain" description="Secretion system C-terminal sorting" evidence="2">
    <location>
        <begin position="255"/>
        <end position="325"/>
    </location>
</feature>
<name>A0A3M7TEN4_9FLAO</name>
<gene>
    <name evidence="3" type="ORF">D1631_05560</name>
</gene>
<evidence type="ECO:0000259" key="2">
    <source>
        <dbReference type="Pfam" id="PF18962"/>
    </source>
</evidence>
<dbReference type="AlphaFoldDB" id="A0A3M7TEN4"/>
<accession>A0A3M7TEN4</accession>
<dbReference type="NCBIfam" id="TIGR04183">
    <property type="entry name" value="Por_Secre_tail"/>
    <property type="match status" value="1"/>
</dbReference>